<evidence type="ECO:0000259" key="9">
    <source>
        <dbReference type="Pfam" id="PF20974"/>
    </source>
</evidence>
<evidence type="ECO:0000256" key="1">
    <source>
        <dbReference type="ARBA" id="ARBA00022490"/>
    </source>
</evidence>
<dbReference type="Gene3D" id="2.40.240.10">
    <property type="entry name" value="Ribosomal Protein L25, Chain P"/>
    <property type="match status" value="2"/>
</dbReference>
<dbReference type="InterPro" id="IPR020059">
    <property type="entry name" value="Glu/Gln-tRNA-synth_Ib_codon-bd"/>
</dbReference>
<sequence>MYDFAHCLSDSIEGITHSICTLEFEDNRPLYDWILNALNVDCHPQQIEFARLNLSYTIMSKRELRQLVEEEYVSGWDDPRMPTISGLRRRGYTAAAIRSLCDRTGVAKSNSVVDIALLEYCIRQDLNRRAPRVMAVLRPLRVIIDNYPEKQVEELDAQNNPEDPGMGTRRIPFSRVLYIEQDDFREDPPKKFFRLAPGREARLKHAYYIKCTDVVKDKRTGEVIELHCTYDPATRGGWSSDGRKVRGTLHWVSAAHALKAEVRLYEHLFTKANPHNVKDSSDFKANLNPHSLEKLTSCPVEPNLADAKPGSRYQFLRQGYFCVDSTDSRQEALVFNRIVSLRDSWARIEKAEKGKSSLEKGKS</sequence>
<feature type="domain" description="tRNA synthetases class I (E and Q) anti-codon binding" evidence="9">
    <location>
        <begin position="248"/>
        <end position="324"/>
    </location>
</feature>
<dbReference type="FunFam" id="2.40.240.10:FF:000001">
    <property type="entry name" value="Glutamine--tRNA ligase"/>
    <property type="match status" value="1"/>
</dbReference>
<name>A0A0F9M2H6_9ZZZZ</name>
<evidence type="ECO:0008006" key="11">
    <source>
        <dbReference type="Google" id="ProtNLM"/>
    </source>
</evidence>
<dbReference type="InterPro" id="IPR014729">
    <property type="entry name" value="Rossmann-like_a/b/a_fold"/>
</dbReference>
<evidence type="ECO:0000256" key="5">
    <source>
        <dbReference type="ARBA" id="ARBA00022917"/>
    </source>
</evidence>
<accession>A0A0F9M2H6</accession>
<proteinExistence type="predicted"/>
<dbReference type="EMBL" id="LAZR01005443">
    <property type="protein sequence ID" value="KKM99898.1"/>
    <property type="molecule type" value="Genomic_DNA"/>
</dbReference>
<dbReference type="InterPro" id="IPR050132">
    <property type="entry name" value="Gln/Glu-tRNA_Ligase"/>
</dbReference>
<dbReference type="InterPro" id="IPR011035">
    <property type="entry name" value="Ribosomal_bL25/Gln-tRNA_synth"/>
</dbReference>
<dbReference type="PANTHER" id="PTHR43097:SF5">
    <property type="entry name" value="GLUTAMATE--TRNA LIGASE"/>
    <property type="match status" value="1"/>
</dbReference>
<dbReference type="SUPFAM" id="SSF52374">
    <property type="entry name" value="Nucleotidylyl transferase"/>
    <property type="match status" value="1"/>
</dbReference>
<keyword evidence="3" id="KW-0547">Nucleotide-binding</keyword>
<dbReference type="SUPFAM" id="SSF50715">
    <property type="entry name" value="Ribosomal protein L25-like"/>
    <property type="match status" value="1"/>
</dbReference>
<evidence type="ECO:0000313" key="10">
    <source>
        <dbReference type="EMBL" id="KKM99898.1"/>
    </source>
</evidence>
<organism evidence="10">
    <name type="scientific">marine sediment metagenome</name>
    <dbReference type="NCBI Taxonomy" id="412755"/>
    <lineage>
        <taxon>unclassified sequences</taxon>
        <taxon>metagenomes</taxon>
        <taxon>ecological metagenomes</taxon>
    </lineage>
</organism>
<gene>
    <name evidence="10" type="ORF">LCGC14_1143200</name>
</gene>
<evidence type="ECO:0000256" key="2">
    <source>
        <dbReference type="ARBA" id="ARBA00022598"/>
    </source>
</evidence>
<keyword evidence="4" id="KW-0067">ATP-binding</keyword>
<keyword evidence="5" id="KW-0648">Protein biosynthesis</keyword>
<dbReference type="InterPro" id="IPR004514">
    <property type="entry name" value="Gln-tRNA-synth"/>
</dbReference>
<dbReference type="PANTHER" id="PTHR43097">
    <property type="entry name" value="GLUTAMINE-TRNA LIGASE"/>
    <property type="match status" value="1"/>
</dbReference>
<dbReference type="GO" id="GO:0006425">
    <property type="term" value="P:glutaminyl-tRNA aminoacylation"/>
    <property type="evidence" value="ECO:0007669"/>
    <property type="project" value="InterPro"/>
</dbReference>
<feature type="domain" description="Glutamyl/glutaminyl-tRNA synthetase class Ib catalytic" evidence="7">
    <location>
        <begin position="1"/>
        <end position="127"/>
    </location>
</feature>
<keyword evidence="1" id="KW-0963">Cytoplasm</keyword>
<keyword evidence="2" id="KW-0436">Ligase</keyword>
<dbReference type="InterPro" id="IPR020056">
    <property type="entry name" value="Rbsml_bL25/Gln-tRNA_synth_N"/>
</dbReference>
<dbReference type="AlphaFoldDB" id="A0A0F9M2H6"/>
<dbReference type="Pfam" id="PF00749">
    <property type="entry name" value="tRNA-synt_1c"/>
    <property type="match status" value="1"/>
</dbReference>
<dbReference type="GO" id="GO:0005829">
    <property type="term" value="C:cytosol"/>
    <property type="evidence" value="ECO:0007669"/>
    <property type="project" value="TreeGrafter"/>
</dbReference>
<dbReference type="NCBIfam" id="TIGR00440">
    <property type="entry name" value="glnS"/>
    <property type="match status" value="1"/>
</dbReference>
<evidence type="ECO:0000256" key="6">
    <source>
        <dbReference type="ARBA" id="ARBA00023146"/>
    </source>
</evidence>
<dbReference type="Pfam" id="PF03950">
    <property type="entry name" value="tRNA-synt_1c_C"/>
    <property type="match status" value="1"/>
</dbReference>
<dbReference type="InterPro" id="IPR020058">
    <property type="entry name" value="Glu/Gln-tRNA-synth_Ib_cat-dom"/>
</dbReference>
<dbReference type="GO" id="GO:0005524">
    <property type="term" value="F:ATP binding"/>
    <property type="evidence" value="ECO:0007669"/>
    <property type="project" value="UniProtKB-KW"/>
</dbReference>
<comment type="caution">
    <text evidence="10">The sequence shown here is derived from an EMBL/GenBank/DDBJ whole genome shotgun (WGS) entry which is preliminary data.</text>
</comment>
<dbReference type="GO" id="GO:0004819">
    <property type="term" value="F:glutamine-tRNA ligase activity"/>
    <property type="evidence" value="ECO:0007669"/>
    <property type="project" value="InterPro"/>
</dbReference>
<feature type="domain" description="Glutamyl/glutaminyl-tRNA synthetase class Ib anti-codon binding" evidence="8">
    <location>
        <begin position="130"/>
        <end position="231"/>
    </location>
</feature>
<dbReference type="Pfam" id="PF20974">
    <property type="entry name" value="tRNA-synt_1c_C2"/>
    <property type="match status" value="1"/>
</dbReference>
<reference evidence="10" key="1">
    <citation type="journal article" date="2015" name="Nature">
        <title>Complex archaea that bridge the gap between prokaryotes and eukaryotes.</title>
        <authorList>
            <person name="Spang A."/>
            <person name="Saw J.H."/>
            <person name="Jorgensen S.L."/>
            <person name="Zaremba-Niedzwiedzka K."/>
            <person name="Martijn J."/>
            <person name="Lind A.E."/>
            <person name="van Eijk R."/>
            <person name="Schleper C."/>
            <person name="Guy L."/>
            <person name="Ettema T.J."/>
        </authorList>
    </citation>
    <scope>NUCLEOTIDE SEQUENCE</scope>
</reference>
<evidence type="ECO:0000256" key="4">
    <source>
        <dbReference type="ARBA" id="ARBA00022840"/>
    </source>
</evidence>
<evidence type="ECO:0000256" key="3">
    <source>
        <dbReference type="ARBA" id="ARBA00022741"/>
    </source>
</evidence>
<keyword evidence="6" id="KW-0030">Aminoacyl-tRNA synthetase</keyword>
<evidence type="ECO:0000259" key="7">
    <source>
        <dbReference type="Pfam" id="PF00749"/>
    </source>
</evidence>
<evidence type="ECO:0000259" key="8">
    <source>
        <dbReference type="Pfam" id="PF03950"/>
    </source>
</evidence>
<dbReference type="InterPro" id="IPR049437">
    <property type="entry name" value="tRNA-synt_1c_C2"/>
</dbReference>
<dbReference type="Gene3D" id="3.40.50.620">
    <property type="entry name" value="HUPs"/>
    <property type="match status" value="1"/>
</dbReference>
<protein>
    <recommendedName>
        <fullName evidence="11">Glutamine--tRNA ligase</fullName>
    </recommendedName>
</protein>